<evidence type="ECO:0000313" key="3">
    <source>
        <dbReference type="Proteomes" id="UP000604737"/>
    </source>
</evidence>
<dbReference type="PROSITE" id="PS51257">
    <property type="entry name" value="PROKAR_LIPOPROTEIN"/>
    <property type="match status" value="1"/>
</dbReference>
<keyword evidence="1" id="KW-0732">Signal</keyword>
<evidence type="ECO:0000256" key="1">
    <source>
        <dbReference type="SAM" id="SignalP"/>
    </source>
</evidence>
<feature type="signal peptide" evidence="1">
    <location>
        <begin position="1"/>
        <end position="21"/>
    </location>
</feature>
<sequence length="81" mass="8507">MRLTILLSVLGLSACASVPHADEARQACAALVAARTNTEVRVESVYTLSATALAVTAYPKLAGAQAVQCRYDTATQQARIN</sequence>
<comment type="caution">
    <text evidence="2">The sequence shown here is derived from an EMBL/GenBank/DDBJ whole genome shotgun (WGS) entry which is preliminary data.</text>
</comment>
<feature type="chain" id="PRO_5045751892" description="Lipoprotein" evidence="1">
    <location>
        <begin position="22"/>
        <end position="81"/>
    </location>
</feature>
<organism evidence="2 3">
    <name type="scientific">Jeongeupia chitinilytica</name>
    <dbReference type="NCBI Taxonomy" id="1041641"/>
    <lineage>
        <taxon>Bacteria</taxon>
        <taxon>Pseudomonadati</taxon>
        <taxon>Pseudomonadota</taxon>
        <taxon>Betaproteobacteria</taxon>
        <taxon>Neisseriales</taxon>
        <taxon>Chitinibacteraceae</taxon>
        <taxon>Jeongeupia</taxon>
    </lineage>
</organism>
<accession>A0ABQ3GYY0</accession>
<proteinExistence type="predicted"/>
<dbReference type="Proteomes" id="UP000604737">
    <property type="component" value="Unassembled WGS sequence"/>
</dbReference>
<gene>
    <name evidence="2" type="ORF">GCM10007350_07710</name>
</gene>
<protein>
    <recommendedName>
        <fullName evidence="4">Lipoprotein</fullName>
    </recommendedName>
</protein>
<evidence type="ECO:0000313" key="2">
    <source>
        <dbReference type="EMBL" id="GHD58192.1"/>
    </source>
</evidence>
<keyword evidence="3" id="KW-1185">Reference proteome</keyword>
<reference evidence="3" key="1">
    <citation type="journal article" date="2019" name="Int. J. Syst. Evol. Microbiol.">
        <title>The Global Catalogue of Microorganisms (GCM) 10K type strain sequencing project: providing services to taxonomists for standard genome sequencing and annotation.</title>
        <authorList>
            <consortium name="The Broad Institute Genomics Platform"/>
            <consortium name="The Broad Institute Genome Sequencing Center for Infectious Disease"/>
            <person name="Wu L."/>
            <person name="Ma J."/>
        </authorList>
    </citation>
    <scope>NUCLEOTIDE SEQUENCE [LARGE SCALE GENOMIC DNA]</scope>
    <source>
        <strain evidence="3">KCTC 23701</strain>
    </source>
</reference>
<dbReference type="RefSeq" id="WP_189458844.1">
    <property type="nucleotide sequence ID" value="NZ_BMYO01000002.1"/>
</dbReference>
<dbReference type="EMBL" id="BMYO01000002">
    <property type="protein sequence ID" value="GHD58192.1"/>
    <property type="molecule type" value="Genomic_DNA"/>
</dbReference>
<evidence type="ECO:0008006" key="4">
    <source>
        <dbReference type="Google" id="ProtNLM"/>
    </source>
</evidence>
<name>A0ABQ3GYY0_9NEIS</name>